<evidence type="ECO:0000256" key="1">
    <source>
        <dbReference type="ARBA" id="ARBA00022598"/>
    </source>
</evidence>
<feature type="region of interest" description="Disordered" evidence="2">
    <location>
        <begin position="16"/>
        <end position="45"/>
    </location>
</feature>
<reference evidence="4 5" key="1">
    <citation type="submission" date="2009-11" db="EMBL/GenBank/DDBJ databases">
        <authorList>
            <person name="Weinstock G."/>
            <person name="Sodergren E."/>
            <person name="Clifton S."/>
            <person name="Fulton L."/>
            <person name="Fulton B."/>
            <person name="Courtney L."/>
            <person name="Fronick C."/>
            <person name="Harrison M."/>
            <person name="Strong C."/>
            <person name="Farmer C."/>
            <person name="Delahaunty K."/>
            <person name="Markovic C."/>
            <person name="Hall O."/>
            <person name="Minx P."/>
            <person name="Tomlinson C."/>
            <person name="Mitreva M."/>
            <person name="Nelson J."/>
            <person name="Hou S."/>
            <person name="Wollam A."/>
            <person name="Pepin K.H."/>
            <person name="Johnson M."/>
            <person name="Bhonagiri V."/>
            <person name="Nash W.E."/>
            <person name="Warren W."/>
            <person name="Chinwalla A."/>
            <person name="Mardis E.R."/>
            <person name="Wilson R.K."/>
        </authorList>
    </citation>
    <scope>NUCLEOTIDE SEQUENCE [LARGE SCALE GENOMIC DNA]</scope>
    <source>
        <strain evidence="4 5">DSM 20093</strain>
    </source>
</reference>
<organism evidence="4 5">
    <name type="scientific">Bifidobacterium gallicum DSM 20093 = LMG 11596</name>
    <dbReference type="NCBI Taxonomy" id="561180"/>
    <lineage>
        <taxon>Bacteria</taxon>
        <taxon>Bacillati</taxon>
        <taxon>Actinomycetota</taxon>
        <taxon>Actinomycetes</taxon>
        <taxon>Bifidobacteriales</taxon>
        <taxon>Bifidobacteriaceae</taxon>
        <taxon>Bifidobacterium</taxon>
    </lineage>
</organism>
<gene>
    <name evidence="4" type="ORF">BIFGAL_03909</name>
</gene>
<dbReference type="CDD" id="cd16442">
    <property type="entry name" value="BPL"/>
    <property type="match status" value="1"/>
</dbReference>
<dbReference type="eggNOG" id="COG0340">
    <property type="taxonomic scope" value="Bacteria"/>
</dbReference>
<dbReference type="EMBL" id="ABXB03000003">
    <property type="protein sequence ID" value="EFA22870.1"/>
    <property type="molecule type" value="Genomic_DNA"/>
</dbReference>
<dbReference type="InterPro" id="IPR004408">
    <property type="entry name" value="Biotin_CoA_COase_ligase"/>
</dbReference>
<dbReference type="PANTHER" id="PTHR12835:SF5">
    <property type="entry name" value="BIOTIN--PROTEIN LIGASE"/>
    <property type="match status" value="1"/>
</dbReference>
<dbReference type="Gene3D" id="3.30.930.10">
    <property type="entry name" value="Bira Bifunctional Protein, Domain 2"/>
    <property type="match status" value="1"/>
</dbReference>
<sequence>MMTMHNDSHEFAAASTSAFASAPTSDPTSSPTSVARDTQGPAQFPASPLPFPLCRTIADVRAYDVVDSTNTLAAQLVASDDYAHDRITVVTAREQTAGRGRLDHTWTSVPDESFIASFIVRLPRSLVTDELTAGWVSMVPGFATVDALRTTVRELNLTWRTDAHGNSFEPSLKWPNDVVCQGLKLGGILTQWVGVGLDSAAVIFGIGLNLNIPADRLPTAQATSLQLVTSAADSAGQDSSSISASHARGVPHLTDCLAMHMVQQLQMQCESLIDAPRDTAARMQSRMNAECWTLGKPVQAHLVDGSTLNGTAVALQENASLAIRLPDGSMRTVTTGDVGVLPEDTHFVL</sequence>
<dbReference type="Proteomes" id="UP000003656">
    <property type="component" value="Unassembled WGS sequence"/>
</dbReference>
<dbReference type="AlphaFoldDB" id="D1NVL9"/>
<keyword evidence="1 4" id="KW-0436">Ligase</keyword>
<protein>
    <submittedName>
        <fullName evidence="4">Putative biotin--[acetyl-CoA-carboxylase] ligase</fullName>
    </submittedName>
</protein>
<dbReference type="SUPFAM" id="SSF55681">
    <property type="entry name" value="Class II aaRS and biotin synthetases"/>
    <property type="match status" value="1"/>
</dbReference>
<evidence type="ECO:0000313" key="5">
    <source>
        <dbReference type="Proteomes" id="UP000003656"/>
    </source>
</evidence>
<evidence type="ECO:0000256" key="2">
    <source>
        <dbReference type="SAM" id="MobiDB-lite"/>
    </source>
</evidence>
<dbReference type="PANTHER" id="PTHR12835">
    <property type="entry name" value="BIOTIN PROTEIN LIGASE"/>
    <property type="match status" value="1"/>
</dbReference>
<dbReference type="InterPro" id="IPR045864">
    <property type="entry name" value="aa-tRNA-synth_II/BPL/LPL"/>
</dbReference>
<dbReference type="GO" id="GO:0004077">
    <property type="term" value="F:biotin--[biotin carboxyl-carrier protein] ligase activity"/>
    <property type="evidence" value="ECO:0007669"/>
    <property type="project" value="InterPro"/>
</dbReference>
<evidence type="ECO:0000313" key="4">
    <source>
        <dbReference type="EMBL" id="EFA22870.1"/>
    </source>
</evidence>
<name>D1NVL9_9BIFI</name>
<dbReference type="RefSeq" id="WP_006295359.1">
    <property type="nucleotide sequence ID" value="NZ_ABXB03000003.1"/>
</dbReference>
<accession>D1NVL9</accession>
<evidence type="ECO:0000259" key="3">
    <source>
        <dbReference type="Pfam" id="PF03099"/>
    </source>
</evidence>
<feature type="domain" description="BPL/LPL catalytic" evidence="3">
    <location>
        <begin position="64"/>
        <end position="209"/>
    </location>
</feature>
<dbReference type="STRING" id="561180.BIFGAL_03909"/>
<proteinExistence type="predicted"/>
<dbReference type="Pfam" id="PF03099">
    <property type="entry name" value="BPL_LplA_LipB"/>
    <property type="match status" value="1"/>
</dbReference>
<comment type="caution">
    <text evidence="4">The sequence shown here is derived from an EMBL/GenBank/DDBJ whole genome shotgun (WGS) entry which is preliminary data.</text>
</comment>
<feature type="compositionally biased region" description="Low complexity" evidence="2">
    <location>
        <begin position="16"/>
        <end position="35"/>
    </location>
</feature>
<dbReference type="Gene3D" id="2.30.30.100">
    <property type="match status" value="1"/>
</dbReference>
<dbReference type="InterPro" id="IPR004143">
    <property type="entry name" value="BPL_LPL_catalytic"/>
</dbReference>
<dbReference type="GO" id="GO:0005737">
    <property type="term" value="C:cytoplasm"/>
    <property type="evidence" value="ECO:0007669"/>
    <property type="project" value="TreeGrafter"/>
</dbReference>